<feature type="chain" id="PRO_5045600115" description="Lipoprotein" evidence="2">
    <location>
        <begin position="27"/>
        <end position="232"/>
    </location>
</feature>
<feature type="signal peptide" evidence="2">
    <location>
        <begin position="1"/>
        <end position="26"/>
    </location>
</feature>
<dbReference type="EMBL" id="JAHKKG010000019">
    <property type="protein sequence ID" value="MBU2670366.1"/>
    <property type="molecule type" value="Genomic_DNA"/>
</dbReference>
<accession>A0ABS5Z494</accession>
<dbReference type="RefSeq" id="WP_215795595.1">
    <property type="nucleotide sequence ID" value="NZ_JAHKKG010000019.1"/>
</dbReference>
<evidence type="ECO:0000313" key="3">
    <source>
        <dbReference type="EMBL" id="MBU2670366.1"/>
    </source>
</evidence>
<sequence>MEMQRGNLKVAVLALVVAVTAGCSSGGETPDAAPKTTTSASAQPDTGFGGVPRTSAPSTTPPTTEPAVEPVKTTKTATPTKRPTQAGDYSEWVPYMKGCPYDNQDIVIQAGTQVDVTKDGVRDTIITRTCEASTSYWASTIEIFKNTGNPIGAQRIGVLLEDVAKADEPVVQEVNIKNGVIEVIGYGTSAKGSKSCPNLTLNYRYEYQGGSFKRIQRTVGTSPECLPQTPGA</sequence>
<evidence type="ECO:0000313" key="4">
    <source>
        <dbReference type="Proteomes" id="UP001519654"/>
    </source>
</evidence>
<evidence type="ECO:0000256" key="1">
    <source>
        <dbReference type="SAM" id="MobiDB-lite"/>
    </source>
</evidence>
<proteinExistence type="predicted"/>
<reference evidence="3 4" key="1">
    <citation type="submission" date="2021-06" db="EMBL/GenBank/DDBJ databases">
        <title>Actinoplanes lichenicola sp. nov., and Actinoplanes ovalisporus sp. nov., isolated from lichen in Thailand.</title>
        <authorList>
            <person name="Saeng-In P."/>
            <person name="Kanchanasin P."/>
            <person name="Yuki M."/>
            <person name="Kudo T."/>
            <person name="Ohkuma M."/>
            <person name="Phongsopitanun W."/>
            <person name="Tanasupawat S."/>
        </authorList>
    </citation>
    <scope>NUCLEOTIDE SEQUENCE [LARGE SCALE GENOMIC DNA]</scope>
    <source>
        <strain evidence="3 4">NBRC 110975</strain>
    </source>
</reference>
<dbReference type="Proteomes" id="UP001519654">
    <property type="component" value="Unassembled WGS sequence"/>
</dbReference>
<keyword evidence="4" id="KW-1185">Reference proteome</keyword>
<keyword evidence="2" id="KW-0732">Signal</keyword>
<protein>
    <recommendedName>
        <fullName evidence="5">Lipoprotein</fullName>
    </recommendedName>
</protein>
<dbReference type="PROSITE" id="PS51257">
    <property type="entry name" value="PROKAR_LIPOPROTEIN"/>
    <property type="match status" value="1"/>
</dbReference>
<gene>
    <name evidence="3" type="ORF">KOI35_43380</name>
</gene>
<comment type="caution">
    <text evidence="3">The sequence shown here is derived from an EMBL/GenBank/DDBJ whole genome shotgun (WGS) entry which is preliminary data.</text>
</comment>
<evidence type="ECO:0008006" key="5">
    <source>
        <dbReference type="Google" id="ProtNLM"/>
    </source>
</evidence>
<feature type="compositionally biased region" description="Low complexity" evidence="1">
    <location>
        <begin position="65"/>
        <end position="84"/>
    </location>
</feature>
<evidence type="ECO:0000256" key="2">
    <source>
        <dbReference type="SAM" id="SignalP"/>
    </source>
</evidence>
<feature type="compositionally biased region" description="Polar residues" evidence="1">
    <location>
        <begin position="35"/>
        <end position="44"/>
    </location>
</feature>
<organism evidence="3 4">
    <name type="scientific">Paractinoplanes bogorensis</name>
    <dbReference type="NCBI Taxonomy" id="1610840"/>
    <lineage>
        <taxon>Bacteria</taxon>
        <taxon>Bacillati</taxon>
        <taxon>Actinomycetota</taxon>
        <taxon>Actinomycetes</taxon>
        <taxon>Micromonosporales</taxon>
        <taxon>Micromonosporaceae</taxon>
        <taxon>Paractinoplanes</taxon>
    </lineage>
</organism>
<name>A0ABS5Z494_9ACTN</name>
<feature type="region of interest" description="Disordered" evidence="1">
    <location>
        <begin position="24"/>
        <end position="86"/>
    </location>
</feature>